<organism evidence="2 3">
    <name type="scientific">Anaerotruncus massiliensis</name>
    <name type="common">ex Liu et al. 2021</name>
    <dbReference type="NCBI Taxonomy" id="2321404"/>
    <lineage>
        <taxon>Bacteria</taxon>
        <taxon>Bacillati</taxon>
        <taxon>Bacillota</taxon>
        <taxon>Clostridia</taxon>
        <taxon>Eubacteriales</taxon>
        <taxon>Oscillospiraceae</taxon>
        <taxon>Anaerotruncus</taxon>
    </lineage>
</organism>
<dbReference type="EMBL" id="RCHT01000006">
    <property type="protein sequence ID" value="RLL12435.1"/>
    <property type="molecule type" value="Genomic_DNA"/>
</dbReference>
<evidence type="ECO:0000313" key="2">
    <source>
        <dbReference type="EMBL" id="RLL12435.1"/>
    </source>
</evidence>
<gene>
    <name evidence="2" type="ORF">D4A47_05530</name>
</gene>
<dbReference type="Proteomes" id="UP000276301">
    <property type="component" value="Unassembled WGS sequence"/>
</dbReference>
<evidence type="ECO:0000313" key="3">
    <source>
        <dbReference type="Proteomes" id="UP000276301"/>
    </source>
</evidence>
<dbReference type="PROSITE" id="PS51186">
    <property type="entry name" value="GNAT"/>
    <property type="match status" value="1"/>
</dbReference>
<keyword evidence="2" id="KW-0808">Transferase</keyword>
<accession>A0A498CRG0</accession>
<dbReference type="PANTHER" id="PTHR43792">
    <property type="entry name" value="GNAT FAMILY, PUTATIVE (AFU_ORTHOLOGUE AFUA_3G00765)-RELATED-RELATED"/>
    <property type="match status" value="1"/>
</dbReference>
<sequence>MRTVNTPALETERLTLRRFAEDDLPALFAIFSDGEVNRFLPWFPLRSMDEARAFWQERYAERYRQERAYQYAVCLKSDNIPIGYVNVSMEEHHDLGYGLRKEFWHGGIVTEACGAVIERVKADGLPYVTATHDRNNPRSGAVMVRLGMRYQYSYEEQWQPKNILVTFRMYQLNFHGKQDDVVYRRYWDHSAVHFVETAV</sequence>
<dbReference type="Pfam" id="PF13302">
    <property type="entry name" value="Acetyltransf_3"/>
    <property type="match status" value="1"/>
</dbReference>
<dbReference type="InterPro" id="IPR000182">
    <property type="entry name" value="GNAT_dom"/>
</dbReference>
<dbReference type="SUPFAM" id="SSF55729">
    <property type="entry name" value="Acyl-CoA N-acyltransferases (Nat)"/>
    <property type="match status" value="1"/>
</dbReference>
<proteinExistence type="predicted"/>
<name>A0A498CRG0_9FIRM</name>
<dbReference type="InterPro" id="IPR016181">
    <property type="entry name" value="Acyl_CoA_acyltransferase"/>
</dbReference>
<dbReference type="GO" id="GO:0016747">
    <property type="term" value="F:acyltransferase activity, transferring groups other than amino-acyl groups"/>
    <property type="evidence" value="ECO:0007669"/>
    <property type="project" value="InterPro"/>
</dbReference>
<protein>
    <submittedName>
        <fullName evidence="2">N-acetyltransferase</fullName>
    </submittedName>
</protein>
<feature type="domain" description="N-acetyltransferase" evidence="1">
    <location>
        <begin position="14"/>
        <end position="170"/>
    </location>
</feature>
<dbReference type="RefSeq" id="WP_121586507.1">
    <property type="nucleotide sequence ID" value="NZ_RCHT01000006.1"/>
</dbReference>
<dbReference type="Gene3D" id="3.40.630.30">
    <property type="match status" value="1"/>
</dbReference>
<reference evidence="2 3" key="1">
    <citation type="submission" date="2018-10" db="EMBL/GenBank/DDBJ databases">
        <title>Anaerotruncus faecis sp. nov., isolated from human feces.</title>
        <authorList>
            <person name="Wang Y.-J."/>
        </authorList>
    </citation>
    <scope>NUCLEOTIDE SEQUENCE [LARGE SCALE GENOMIC DNA]</scope>
    <source>
        <strain evidence="2 3">22A2-44</strain>
    </source>
</reference>
<evidence type="ECO:0000259" key="1">
    <source>
        <dbReference type="PROSITE" id="PS51186"/>
    </source>
</evidence>
<keyword evidence="3" id="KW-1185">Reference proteome</keyword>
<comment type="caution">
    <text evidence="2">The sequence shown here is derived from an EMBL/GenBank/DDBJ whole genome shotgun (WGS) entry which is preliminary data.</text>
</comment>
<dbReference type="PANTHER" id="PTHR43792:SF1">
    <property type="entry name" value="N-ACETYLTRANSFERASE DOMAIN-CONTAINING PROTEIN"/>
    <property type="match status" value="1"/>
</dbReference>
<dbReference type="InterPro" id="IPR051531">
    <property type="entry name" value="N-acetyltransferase"/>
</dbReference>
<dbReference type="AlphaFoldDB" id="A0A498CRG0"/>